<accession>A0A5C6AYZ4</accession>
<dbReference type="InterPro" id="IPR001789">
    <property type="entry name" value="Sig_transdc_resp-reg_receiver"/>
</dbReference>
<evidence type="ECO:0000259" key="2">
    <source>
        <dbReference type="PROSITE" id="PS50110"/>
    </source>
</evidence>
<dbReference type="InterPro" id="IPR011006">
    <property type="entry name" value="CheY-like_superfamily"/>
</dbReference>
<dbReference type="InterPro" id="IPR003607">
    <property type="entry name" value="HD/PDEase_dom"/>
</dbReference>
<dbReference type="EC" id="3.1.4.52" evidence="4"/>
<feature type="domain" description="HD-GYP" evidence="3">
    <location>
        <begin position="122"/>
        <end position="332"/>
    </location>
</feature>
<reference evidence="4 5" key="1">
    <citation type="submission" date="2019-02" db="EMBL/GenBank/DDBJ databases">
        <title>Deep-cultivation of Planctomycetes and their phenomic and genomic characterization uncovers novel biology.</title>
        <authorList>
            <person name="Wiegand S."/>
            <person name="Jogler M."/>
            <person name="Boedeker C."/>
            <person name="Pinto D."/>
            <person name="Vollmers J."/>
            <person name="Rivas-Marin E."/>
            <person name="Kohn T."/>
            <person name="Peeters S.H."/>
            <person name="Heuer A."/>
            <person name="Rast P."/>
            <person name="Oberbeckmann S."/>
            <person name="Bunk B."/>
            <person name="Jeske O."/>
            <person name="Meyerdierks A."/>
            <person name="Storesund J.E."/>
            <person name="Kallscheuer N."/>
            <person name="Luecker S."/>
            <person name="Lage O.M."/>
            <person name="Pohl T."/>
            <person name="Merkel B.J."/>
            <person name="Hornburger P."/>
            <person name="Mueller R.-W."/>
            <person name="Bruemmer F."/>
            <person name="Labrenz M."/>
            <person name="Spormann A.M."/>
            <person name="Op Den Camp H."/>
            <person name="Overmann J."/>
            <person name="Amann R."/>
            <person name="Jetten M.S.M."/>
            <person name="Mascher T."/>
            <person name="Medema M.H."/>
            <person name="Devos D.P."/>
            <person name="Kaster A.-K."/>
            <person name="Ovreas L."/>
            <person name="Rohde M."/>
            <person name="Galperin M.Y."/>
            <person name="Jogler C."/>
        </authorList>
    </citation>
    <scope>NUCLEOTIDE SEQUENCE [LARGE SCALE GENOMIC DNA]</scope>
    <source>
        <strain evidence="4 5">CA54</strain>
    </source>
</reference>
<dbReference type="PROSITE" id="PS50110">
    <property type="entry name" value="RESPONSE_REGULATORY"/>
    <property type="match status" value="1"/>
</dbReference>
<evidence type="ECO:0000256" key="1">
    <source>
        <dbReference type="PROSITE-ProRule" id="PRU00169"/>
    </source>
</evidence>
<keyword evidence="5" id="KW-1185">Reference proteome</keyword>
<comment type="caution">
    <text evidence="4">The sequence shown here is derived from an EMBL/GenBank/DDBJ whole genome shotgun (WGS) entry which is preliminary data.</text>
</comment>
<name>A0A5C6AYZ4_9PLAN</name>
<keyword evidence="4" id="KW-0378">Hydrolase</keyword>
<dbReference type="EMBL" id="SJPP01000004">
    <property type="protein sequence ID" value="TWU05203.1"/>
    <property type="molecule type" value="Genomic_DNA"/>
</dbReference>
<dbReference type="AlphaFoldDB" id="A0A5C6AYZ4"/>
<dbReference type="PANTHER" id="PTHR45228:SF5">
    <property type="entry name" value="CYCLIC DI-GMP PHOSPHODIESTERASE VC_1348-RELATED"/>
    <property type="match status" value="1"/>
</dbReference>
<evidence type="ECO:0000313" key="4">
    <source>
        <dbReference type="EMBL" id="TWU05203.1"/>
    </source>
</evidence>
<dbReference type="Pfam" id="PF13487">
    <property type="entry name" value="HD_5"/>
    <property type="match status" value="1"/>
</dbReference>
<dbReference type="CDD" id="cd17574">
    <property type="entry name" value="REC_OmpR"/>
    <property type="match status" value="1"/>
</dbReference>
<protein>
    <submittedName>
        <fullName evidence="4">Cyclic di-GMP phosphodiesterase response regulator RpfG</fullName>
        <ecNumber evidence="4">3.1.4.52</ecNumber>
    </submittedName>
</protein>
<dbReference type="CDD" id="cd00077">
    <property type="entry name" value="HDc"/>
    <property type="match status" value="1"/>
</dbReference>
<proteinExistence type="predicted"/>
<dbReference type="SMART" id="SM00448">
    <property type="entry name" value="REC"/>
    <property type="match status" value="1"/>
</dbReference>
<dbReference type="PANTHER" id="PTHR45228">
    <property type="entry name" value="CYCLIC DI-GMP PHOSPHODIESTERASE TM_0186-RELATED"/>
    <property type="match status" value="1"/>
</dbReference>
<dbReference type="Gene3D" id="3.40.50.2300">
    <property type="match status" value="1"/>
</dbReference>
<evidence type="ECO:0000313" key="5">
    <source>
        <dbReference type="Proteomes" id="UP000320735"/>
    </source>
</evidence>
<dbReference type="Gene3D" id="1.10.3210.10">
    <property type="entry name" value="Hypothetical protein af1432"/>
    <property type="match status" value="1"/>
</dbReference>
<dbReference type="SUPFAM" id="SSF52172">
    <property type="entry name" value="CheY-like"/>
    <property type="match status" value="1"/>
</dbReference>
<dbReference type="PROSITE" id="PS51832">
    <property type="entry name" value="HD_GYP"/>
    <property type="match status" value="1"/>
</dbReference>
<dbReference type="InterPro" id="IPR052020">
    <property type="entry name" value="Cyclic_di-GMP/3'3'-cGAMP_PDE"/>
</dbReference>
<dbReference type="OrthoDB" id="9804747at2"/>
<feature type="modified residue" description="4-aspartylphosphate" evidence="1">
    <location>
        <position position="51"/>
    </location>
</feature>
<dbReference type="Proteomes" id="UP000320735">
    <property type="component" value="Unassembled WGS sequence"/>
</dbReference>
<dbReference type="Pfam" id="PF00072">
    <property type="entry name" value="Response_reg"/>
    <property type="match status" value="1"/>
</dbReference>
<feature type="domain" description="Response regulatory" evidence="2">
    <location>
        <begin position="2"/>
        <end position="118"/>
    </location>
</feature>
<keyword evidence="1" id="KW-0597">Phosphoprotein</keyword>
<dbReference type="GO" id="GO:0000160">
    <property type="term" value="P:phosphorelay signal transduction system"/>
    <property type="evidence" value="ECO:0007669"/>
    <property type="project" value="InterPro"/>
</dbReference>
<dbReference type="GO" id="GO:0071111">
    <property type="term" value="F:cyclic-guanylate-specific phosphodiesterase activity"/>
    <property type="evidence" value="ECO:0007669"/>
    <property type="project" value="UniProtKB-EC"/>
</dbReference>
<dbReference type="InterPro" id="IPR037522">
    <property type="entry name" value="HD_GYP_dom"/>
</dbReference>
<dbReference type="SUPFAM" id="SSF109604">
    <property type="entry name" value="HD-domain/PDEase-like"/>
    <property type="match status" value="1"/>
</dbReference>
<sequence>MPILIVDDDDIALELLQNTLEDEGYEVESANNGYDALEKLRSGRFQTVVSDWEMDIMDGVQFCREVRKRCFASYIYFILVTGRTSTKDVVEGLDAGADDFIAKPFEPAELCVRLRVGERIRALESRNGMIFALAKLAESRDTDTGSHLDRIRDYCRVLAQQLSTLPAYRDIVDGDYIQTLYQTSPLHDIGKVGIPDNILLKPGKLTEDEFAIMKTHVEIGAETLAAVAANHPGLDFLKMALEVTLSHHERFDGSGYPNGLVADEIPLSGRILALADVYDAITTERVYKQAASHDVARSVIVKGRGAHFDPDIVDAFLAVEKQFIEIKSQFESSNDIPDHPSSLQVQLAV</sequence>
<evidence type="ECO:0000259" key="3">
    <source>
        <dbReference type="PROSITE" id="PS51832"/>
    </source>
</evidence>
<gene>
    <name evidence="4" type="primary">rpfG_4</name>
    <name evidence="4" type="ORF">CA54_58910</name>
</gene>
<organism evidence="4 5">
    <name type="scientific">Symmachiella macrocystis</name>
    <dbReference type="NCBI Taxonomy" id="2527985"/>
    <lineage>
        <taxon>Bacteria</taxon>
        <taxon>Pseudomonadati</taxon>
        <taxon>Planctomycetota</taxon>
        <taxon>Planctomycetia</taxon>
        <taxon>Planctomycetales</taxon>
        <taxon>Planctomycetaceae</taxon>
        <taxon>Symmachiella</taxon>
    </lineage>
</organism>
<dbReference type="RefSeq" id="WP_146374299.1">
    <property type="nucleotide sequence ID" value="NZ_SJPP01000004.1"/>
</dbReference>